<dbReference type="AlphaFoldDB" id="A0AAW1ZR23"/>
<evidence type="ECO:0000313" key="2">
    <source>
        <dbReference type="EMBL" id="KAK9962624.1"/>
    </source>
</evidence>
<dbReference type="EMBL" id="JAWDJR010000015">
    <property type="protein sequence ID" value="KAK9962620.1"/>
    <property type="molecule type" value="Genomic_DNA"/>
</dbReference>
<reference evidence="1 7" key="1">
    <citation type="submission" date="2024-05" db="EMBL/GenBank/DDBJ databases">
        <title>A high-quality chromosomal-level genome assembly of Topmouth culter (Culter alburnus).</title>
        <authorList>
            <person name="Zhao H."/>
        </authorList>
    </citation>
    <scope>NUCLEOTIDE SEQUENCE [LARGE SCALE GENOMIC DNA]</scope>
    <source>
        <strain evidence="1">CATC2023</strain>
        <tissue evidence="1">Muscle</tissue>
    </source>
</reference>
<dbReference type="EMBL" id="JAWDJR010000015">
    <property type="protein sequence ID" value="KAK9962626.1"/>
    <property type="molecule type" value="Genomic_DNA"/>
</dbReference>
<dbReference type="Proteomes" id="UP001479290">
    <property type="component" value="Unassembled WGS sequence"/>
</dbReference>
<gene>
    <name evidence="1" type="ORF">ABG768_007977</name>
    <name evidence="2" type="ORF">ABG768_007981</name>
    <name evidence="3" type="ORF">ABG768_007982</name>
    <name evidence="4" type="ORF">ABG768_007983</name>
    <name evidence="5" type="ORF">ABG768_007984</name>
    <name evidence="6" type="ORF">ABG768_007985</name>
</gene>
<sequence>CPSPSFRSLAGPYHLGESSPLPEAYIGLRRDSRLVLAKAAHILKLDRYRED</sequence>
<organism evidence="1 7">
    <name type="scientific">Culter alburnus</name>
    <name type="common">Topmouth culter</name>
    <dbReference type="NCBI Taxonomy" id="194366"/>
    <lineage>
        <taxon>Eukaryota</taxon>
        <taxon>Metazoa</taxon>
        <taxon>Chordata</taxon>
        <taxon>Craniata</taxon>
        <taxon>Vertebrata</taxon>
        <taxon>Euteleostomi</taxon>
        <taxon>Actinopterygii</taxon>
        <taxon>Neopterygii</taxon>
        <taxon>Teleostei</taxon>
        <taxon>Ostariophysi</taxon>
        <taxon>Cypriniformes</taxon>
        <taxon>Xenocyprididae</taxon>
        <taxon>Xenocypridinae</taxon>
        <taxon>Culter</taxon>
    </lineage>
</organism>
<evidence type="ECO:0000313" key="1">
    <source>
        <dbReference type="EMBL" id="KAK9962620.1"/>
    </source>
</evidence>
<feature type="non-terminal residue" evidence="1">
    <location>
        <position position="1"/>
    </location>
</feature>
<comment type="caution">
    <text evidence="1">The sequence shown here is derived from an EMBL/GenBank/DDBJ whole genome shotgun (WGS) entry which is preliminary data.</text>
</comment>
<evidence type="ECO:0000313" key="6">
    <source>
        <dbReference type="EMBL" id="KAK9962628.1"/>
    </source>
</evidence>
<dbReference type="EMBL" id="JAWDJR010000015">
    <property type="protein sequence ID" value="KAK9962624.1"/>
    <property type="molecule type" value="Genomic_DNA"/>
</dbReference>
<accession>A0AAW1ZR23</accession>
<evidence type="ECO:0000313" key="3">
    <source>
        <dbReference type="EMBL" id="KAK9962625.1"/>
    </source>
</evidence>
<dbReference type="EMBL" id="JAWDJR010000015">
    <property type="protein sequence ID" value="KAK9962625.1"/>
    <property type="molecule type" value="Genomic_DNA"/>
</dbReference>
<dbReference type="EMBL" id="JAWDJR010000015">
    <property type="protein sequence ID" value="KAK9962628.1"/>
    <property type="molecule type" value="Genomic_DNA"/>
</dbReference>
<name>A0AAW1ZR23_CULAL</name>
<proteinExistence type="predicted"/>
<evidence type="ECO:0000313" key="7">
    <source>
        <dbReference type="Proteomes" id="UP001479290"/>
    </source>
</evidence>
<dbReference type="EMBL" id="JAWDJR010000015">
    <property type="protein sequence ID" value="KAK9962627.1"/>
    <property type="molecule type" value="Genomic_DNA"/>
</dbReference>
<evidence type="ECO:0000313" key="5">
    <source>
        <dbReference type="EMBL" id="KAK9962627.1"/>
    </source>
</evidence>
<evidence type="ECO:0000313" key="4">
    <source>
        <dbReference type="EMBL" id="KAK9962626.1"/>
    </source>
</evidence>
<keyword evidence="7" id="KW-1185">Reference proteome</keyword>
<protein>
    <submittedName>
        <fullName evidence="1">Uncharacterized protein</fullName>
    </submittedName>
</protein>